<evidence type="ECO:0000259" key="4">
    <source>
        <dbReference type="Pfam" id="PF13802"/>
    </source>
</evidence>
<dbReference type="GO" id="GO:0030246">
    <property type="term" value="F:carbohydrate binding"/>
    <property type="evidence" value="ECO:0007669"/>
    <property type="project" value="InterPro"/>
</dbReference>
<gene>
    <name evidence="7" type="primary">yicI_3</name>
    <name evidence="7" type="ORF">NCTC11155_01558</name>
</gene>
<dbReference type="InterPro" id="IPR000322">
    <property type="entry name" value="Glyco_hydro_31_TIM"/>
</dbReference>
<feature type="domain" description="Glycoside hydrolase family 31 TIM barrel" evidence="3">
    <location>
        <begin position="423"/>
        <end position="742"/>
    </location>
</feature>
<dbReference type="CDD" id="cd14752">
    <property type="entry name" value="GH31_N"/>
    <property type="match status" value="1"/>
</dbReference>
<comment type="similarity">
    <text evidence="1 2">Belongs to the glycosyl hydrolase 31 family.</text>
</comment>
<dbReference type="InterPro" id="IPR048395">
    <property type="entry name" value="Glyco_hydro_31_C"/>
</dbReference>
<evidence type="ECO:0000313" key="8">
    <source>
        <dbReference type="Proteomes" id="UP000254424"/>
    </source>
</evidence>
<dbReference type="InterPro" id="IPR051816">
    <property type="entry name" value="Glycosyl_Hydrolase_31"/>
</dbReference>
<dbReference type="Gene3D" id="2.60.40.1760">
    <property type="entry name" value="glycosyl hydrolase (family 31)"/>
    <property type="match status" value="1"/>
</dbReference>
<dbReference type="PANTHER" id="PTHR43863:SF2">
    <property type="entry name" value="MALTASE-GLUCOAMYLASE"/>
    <property type="match status" value="1"/>
</dbReference>
<dbReference type="OrthoDB" id="176168at2"/>
<name>A0A380YL41_9BACE</name>
<dbReference type="SUPFAM" id="SSF51445">
    <property type="entry name" value="(Trans)glycosidases"/>
    <property type="match status" value="1"/>
</dbReference>
<dbReference type="Proteomes" id="UP000254424">
    <property type="component" value="Unassembled WGS sequence"/>
</dbReference>
<feature type="domain" description="DUF5110" evidence="5">
    <location>
        <begin position="852"/>
        <end position="918"/>
    </location>
</feature>
<dbReference type="InterPro" id="IPR017853">
    <property type="entry name" value="GH"/>
</dbReference>
<dbReference type="CDD" id="cd06591">
    <property type="entry name" value="GH31_xylosidase_XylS"/>
    <property type="match status" value="1"/>
</dbReference>
<dbReference type="EC" id="3.2.1.177" evidence="7"/>
<dbReference type="STRING" id="483216.BACEGG_02270"/>
<keyword evidence="2 7" id="KW-0378">Hydrolase</keyword>
<feature type="domain" description="Glycoside hydrolase family 31 N-terminal" evidence="4">
    <location>
        <begin position="233"/>
        <end position="379"/>
    </location>
</feature>
<evidence type="ECO:0000313" key="7">
    <source>
        <dbReference type="EMBL" id="SUV29569.1"/>
    </source>
</evidence>
<protein>
    <submittedName>
        <fullName evidence="7">Glycoside hydrolase family protein</fullName>
        <ecNumber evidence="7">3.2.1.177</ecNumber>
    </submittedName>
</protein>
<dbReference type="Pfam" id="PF21365">
    <property type="entry name" value="Glyco_hydro_31_3rd"/>
    <property type="match status" value="1"/>
</dbReference>
<sequence length="937" mass="106807">MKNIILIISLLFYSFSVVNAQKYVFFKSPWKGDVTVAKESKGGLNMPTITVPERCWHMDASLQDISIYKDVQLNDANKNKTIWCSFLALKEKGNSHLGLSFEKDNDKKILVEAGVSQTPQLIVVRIDYSEKTDRAYIFYSPTAAAVPDLENAVSVLSGDFDFNRIRILAEKGSKGMVSDVFIGTNYHDVVRPNKLQVVEKEGQSQTVLSWKKEKQALWVQTSGGTLFLQPYDIGSVHVMFGSELEIENNKSFAVTQQPDIAEFDVEDTRREIILRSSCLSVTVNKKAGYISLLDKSGKLLLKEWPEKARMNVHGDSVNAYCRFQLQDEEALYGLGQFRDNLMNLRNAKRELVQFNTQAAVPVIYSTGKWGLFWDNPSRTIYADNNAGMSFVSDYGRIVNYYLFVGDGMDKLVAAYRSLTGVAPMLPAWALGYHQSRNRYATQKEVMEVAKRMKEENIPASTIFIDYHYWGKYGTGSHKFDETIFPDVPAMVDSLHNMYDLKVVLTMWPSFKPGIPNYNEMSERGYILEGARAIDGYIYDTFNPGAAKMYWDKVVPLVDLNIDGWFLDGPEPDHIASFLPLRTYAGEARRVRNIYPLVHASHFYDGITKARPNLRPYMLTRCAWASQQKWGTAVWSGDIPTTFEELQKQVAAGLNFTATGIPYWTTDIGGYSGGDPSKKDYQELFIRWFQYGTFCPIFRAHGRRYPGDTKAPNELWAYGPEVQRICTDFIKLRYRLLPYIYTLSDRVTREHYTPMRLLAFDFPQDEKVLDCKDQFMYGPALLVCPILEAGATSRSVYLPEGHTWFDFWTGKKYQGGITVMAEASLSTMPLFVKAGSIIPYYMSVEKNINTDIPLEIHVFTGEDAIFNLYEDDGETIEYKEGKYNVIPFKWNDCTKELVIGKKLGTYTTEDREICVKLNGKNVATRVRYTGEEIKLVLK</sequence>
<evidence type="ECO:0000259" key="6">
    <source>
        <dbReference type="Pfam" id="PF21365"/>
    </source>
</evidence>
<dbReference type="InterPro" id="IPR025887">
    <property type="entry name" value="Glyco_hydro_31_N_dom"/>
</dbReference>
<feature type="domain" description="Glycosyl hydrolase family 31 C-terminal" evidence="6">
    <location>
        <begin position="752"/>
        <end position="837"/>
    </location>
</feature>
<dbReference type="Gene3D" id="3.20.20.80">
    <property type="entry name" value="Glycosidases"/>
    <property type="match status" value="1"/>
</dbReference>
<dbReference type="InterPro" id="IPR013780">
    <property type="entry name" value="Glyco_hydro_b"/>
</dbReference>
<dbReference type="GeneID" id="93071462"/>
<dbReference type="PANTHER" id="PTHR43863">
    <property type="entry name" value="HYDROLASE, PUTATIVE (AFU_ORTHOLOGUE AFUA_1G03140)-RELATED"/>
    <property type="match status" value="1"/>
</dbReference>
<dbReference type="SUPFAM" id="SSF74650">
    <property type="entry name" value="Galactose mutarotase-like"/>
    <property type="match status" value="1"/>
</dbReference>
<dbReference type="GO" id="GO:0061634">
    <property type="term" value="F:alpha-D-xyloside xylohydrolase"/>
    <property type="evidence" value="ECO:0007669"/>
    <property type="project" value="UniProtKB-EC"/>
</dbReference>
<accession>A0A380YL41</accession>
<dbReference type="InterPro" id="IPR011013">
    <property type="entry name" value="Gal_mutarotase_sf_dom"/>
</dbReference>
<dbReference type="Pfam" id="PF01055">
    <property type="entry name" value="Glyco_hydro_31_2nd"/>
    <property type="match status" value="1"/>
</dbReference>
<dbReference type="EMBL" id="UFSX01000001">
    <property type="protein sequence ID" value="SUV29569.1"/>
    <property type="molecule type" value="Genomic_DNA"/>
</dbReference>
<evidence type="ECO:0000256" key="1">
    <source>
        <dbReference type="ARBA" id="ARBA00007806"/>
    </source>
</evidence>
<dbReference type="Gene3D" id="2.60.40.1180">
    <property type="entry name" value="Golgi alpha-mannosidase II"/>
    <property type="match status" value="2"/>
</dbReference>
<evidence type="ECO:0000259" key="5">
    <source>
        <dbReference type="Pfam" id="PF17137"/>
    </source>
</evidence>
<dbReference type="InterPro" id="IPR033403">
    <property type="entry name" value="DUF5110"/>
</dbReference>
<dbReference type="Pfam" id="PF17137">
    <property type="entry name" value="DUF5110"/>
    <property type="match status" value="1"/>
</dbReference>
<dbReference type="GO" id="GO:0005975">
    <property type="term" value="P:carbohydrate metabolic process"/>
    <property type="evidence" value="ECO:0007669"/>
    <property type="project" value="InterPro"/>
</dbReference>
<evidence type="ECO:0000256" key="2">
    <source>
        <dbReference type="RuleBase" id="RU361185"/>
    </source>
</evidence>
<keyword evidence="2 7" id="KW-0326">Glycosidase</keyword>
<dbReference type="SUPFAM" id="SSF51011">
    <property type="entry name" value="Glycosyl hydrolase domain"/>
    <property type="match status" value="1"/>
</dbReference>
<evidence type="ECO:0000259" key="3">
    <source>
        <dbReference type="Pfam" id="PF01055"/>
    </source>
</evidence>
<organism evidence="7 8">
    <name type="scientific">Bacteroides eggerthii</name>
    <dbReference type="NCBI Taxonomy" id="28111"/>
    <lineage>
        <taxon>Bacteria</taxon>
        <taxon>Pseudomonadati</taxon>
        <taxon>Bacteroidota</taxon>
        <taxon>Bacteroidia</taxon>
        <taxon>Bacteroidales</taxon>
        <taxon>Bacteroidaceae</taxon>
        <taxon>Bacteroides</taxon>
    </lineage>
</organism>
<reference evidence="7 8" key="1">
    <citation type="submission" date="2018-06" db="EMBL/GenBank/DDBJ databases">
        <authorList>
            <consortium name="Pathogen Informatics"/>
            <person name="Doyle S."/>
        </authorList>
    </citation>
    <scope>NUCLEOTIDE SEQUENCE [LARGE SCALE GENOMIC DNA]</scope>
    <source>
        <strain evidence="7 8">NCTC11155</strain>
    </source>
</reference>
<dbReference type="RefSeq" id="WP_004290594.1">
    <property type="nucleotide sequence ID" value="NZ_CABKNQ010000018.1"/>
</dbReference>
<dbReference type="Pfam" id="PF13802">
    <property type="entry name" value="Gal_mutarotas_2"/>
    <property type="match status" value="1"/>
</dbReference>
<dbReference type="AlphaFoldDB" id="A0A380YL41"/>
<proteinExistence type="inferred from homology"/>